<dbReference type="EMBL" id="BNJG01000002">
    <property type="protein sequence ID" value="GHO57299.1"/>
    <property type="molecule type" value="Genomic_DNA"/>
</dbReference>
<dbReference type="Proteomes" id="UP000654345">
    <property type="component" value="Unassembled WGS sequence"/>
</dbReference>
<evidence type="ECO:0000313" key="1">
    <source>
        <dbReference type="EMBL" id="GHO57299.1"/>
    </source>
</evidence>
<sequence>MSTHVRSTFKVASWEQVPYEEPEQGAKLFRAEVKKIFSGDIEAEGTAILLMCQGENDGGGYVATERITGRIGERTGSFVIQHGGAMADNAVTDSFGYIVPGSGTDDLKGLRGHCTFQHDDKGATFTLDYEFI</sequence>
<evidence type="ECO:0000313" key="2">
    <source>
        <dbReference type="Proteomes" id="UP000654345"/>
    </source>
</evidence>
<protein>
    <recommendedName>
        <fullName evidence="3">DUF3224 domain-containing protein</fullName>
    </recommendedName>
</protein>
<name>A0ABQ3UWS3_9CHLR</name>
<organism evidence="1 2">
    <name type="scientific">Ktedonobacter robiniae</name>
    <dbReference type="NCBI Taxonomy" id="2778365"/>
    <lineage>
        <taxon>Bacteria</taxon>
        <taxon>Bacillati</taxon>
        <taxon>Chloroflexota</taxon>
        <taxon>Ktedonobacteria</taxon>
        <taxon>Ktedonobacterales</taxon>
        <taxon>Ktedonobacteraceae</taxon>
        <taxon>Ktedonobacter</taxon>
    </lineage>
</organism>
<proteinExistence type="predicted"/>
<evidence type="ECO:0008006" key="3">
    <source>
        <dbReference type="Google" id="ProtNLM"/>
    </source>
</evidence>
<dbReference type="Pfam" id="PF11528">
    <property type="entry name" value="DUF3224"/>
    <property type="match status" value="1"/>
</dbReference>
<dbReference type="SUPFAM" id="SSF159238">
    <property type="entry name" value="SO1590-like"/>
    <property type="match status" value="1"/>
</dbReference>
<dbReference type="InterPro" id="IPR023159">
    <property type="entry name" value="SO1590-like_sf"/>
</dbReference>
<dbReference type="RefSeq" id="WP_201373717.1">
    <property type="nucleotide sequence ID" value="NZ_BNJG01000002.1"/>
</dbReference>
<keyword evidence="2" id="KW-1185">Reference proteome</keyword>
<gene>
    <name evidence="1" type="ORF">KSB_57740</name>
</gene>
<dbReference type="InterPro" id="IPR021607">
    <property type="entry name" value="DUF3224"/>
</dbReference>
<dbReference type="Gene3D" id="2.40.350.10">
    <property type="entry name" value="SO1590-like"/>
    <property type="match status" value="1"/>
</dbReference>
<accession>A0ABQ3UWS3</accession>
<reference evidence="1 2" key="1">
    <citation type="journal article" date="2021" name="Int. J. Syst. Evol. Microbiol.">
        <title>Reticulibacter mediterranei gen. nov., sp. nov., within the new family Reticulibacteraceae fam. nov., and Ktedonospora formicarum gen. nov., sp. nov., Ktedonobacter robiniae sp. nov., Dictyobacter formicarum sp. nov. and Dictyobacter arantiisoli sp. nov., belonging to the class Ktedonobacteria.</title>
        <authorList>
            <person name="Yabe S."/>
            <person name="Zheng Y."/>
            <person name="Wang C.M."/>
            <person name="Sakai Y."/>
            <person name="Abe K."/>
            <person name="Yokota A."/>
            <person name="Donadio S."/>
            <person name="Cavaletti L."/>
            <person name="Monciardini P."/>
        </authorList>
    </citation>
    <scope>NUCLEOTIDE SEQUENCE [LARGE SCALE GENOMIC DNA]</scope>
    <source>
        <strain evidence="1 2">SOSP1-30</strain>
    </source>
</reference>
<comment type="caution">
    <text evidence="1">The sequence shown here is derived from an EMBL/GenBank/DDBJ whole genome shotgun (WGS) entry which is preliminary data.</text>
</comment>